<reference evidence="1 2" key="1">
    <citation type="submission" date="2019-02" db="EMBL/GenBank/DDBJ databases">
        <title>Deep-cultivation of Planctomycetes and their phenomic and genomic characterization uncovers novel biology.</title>
        <authorList>
            <person name="Wiegand S."/>
            <person name="Jogler M."/>
            <person name="Boedeker C."/>
            <person name="Pinto D."/>
            <person name="Vollmers J."/>
            <person name="Rivas-Marin E."/>
            <person name="Kohn T."/>
            <person name="Peeters S.H."/>
            <person name="Heuer A."/>
            <person name="Rast P."/>
            <person name="Oberbeckmann S."/>
            <person name="Bunk B."/>
            <person name="Jeske O."/>
            <person name="Meyerdierks A."/>
            <person name="Storesund J.E."/>
            <person name="Kallscheuer N."/>
            <person name="Luecker S."/>
            <person name="Lage O.M."/>
            <person name="Pohl T."/>
            <person name="Merkel B.J."/>
            <person name="Hornburger P."/>
            <person name="Mueller R.-W."/>
            <person name="Bruemmer F."/>
            <person name="Labrenz M."/>
            <person name="Spormann A.M."/>
            <person name="Op den Camp H."/>
            <person name="Overmann J."/>
            <person name="Amann R."/>
            <person name="Jetten M.S.M."/>
            <person name="Mascher T."/>
            <person name="Medema M.H."/>
            <person name="Devos D.P."/>
            <person name="Kaster A.-K."/>
            <person name="Ovreas L."/>
            <person name="Rohde M."/>
            <person name="Galperin M.Y."/>
            <person name="Jogler C."/>
        </authorList>
    </citation>
    <scope>NUCLEOTIDE SEQUENCE [LARGE SCALE GENOMIC DNA]</scope>
    <source>
        <strain evidence="1 2">Poly30</strain>
    </source>
</reference>
<dbReference type="EMBL" id="CP036434">
    <property type="protein sequence ID" value="QDV09577.1"/>
    <property type="molecule type" value="Genomic_DNA"/>
</dbReference>
<accession>A0A518EZQ6</accession>
<dbReference type="RefSeq" id="WP_145204180.1">
    <property type="nucleotide sequence ID" value="NZ_CP036434.1"/>
</dbReference>
<sequence length="144" mass="16321">MSELHHRIKVFVYRFNEATPNYLLLKPDQGLEALWGPLRGELGFGEKLESAIRRKVASDLGVNRPGQLLDLDMPGRWTLGDEEIIEWTFGFRTAADIPPDRIEASISPAWPGHRWAHFQDAYSSLGLEPDRAAMMRLHTKVLAA</sequence>
<evidence type="ECO:0000313" key="1">
    <source>
        <dbReference type="EMBL" id="QDV09577.1"/>
    </source>
</evidence>
<gene>
    <name evidence="1" type="ORF">Poly30_51350</name>
</gene>
<protein>
    <recommendedName>
        <fullName evidence="3">Nudix hydrolase domain-containing protein</fullName>
    </recommendedName>
</protein>
<dbReference type="Proteomes" id="UP000320390">
    <property type="component" value="Chromosome"/>
</dbReference>
<dbReference type="AlphaFoldDB" id="A0A518EZQ6"/>
<proteinExistence type="predicted"/>
<evidence type="ECO:0008006" key="3">
    <source>
        <dbReference type="Google" id="ProtNLM"/>
    </source>
</evidence>
<dbReference type="OrthoDB" id="283475at2"/>
<keyword evidence="2" id="KW-1185">Reference proteome</keyword>
<organism evidence="1 2">
    <name type="scientific">Saltatorellus ferox</name>
    <dbReference type="NCBI Taxonomy" id="2528018"/>
    <lineage>
        <taxon>Bacteria</taxon>
        <taxon>Pseudomonadati</taxon>
        <taxon>Planctomycetota</taxon>
        <taxon>Planctomycetia</taxon>
        <taxon>Planctomycetia incertae sedis</taxon>
        <taxon>Saltatorellus</taxon>
    </lineage>
</organism>
<dbReference type="Gene3D" id="3.90.79.10">
    <property type="entry name" value="Nucleoside Triphosphate Pyrophosphohydrolase"/>
    <property type="match status" value="1"/>
</dbReference>
<name>A0A518EZQ6_9BACT</name>
<evidence type="ECO:0000313" key="2">
    <source>
        <dbReference type="Proteomes" id="UP000320390"/>
    </source>
</evidence>